<dbReference type="GeneID" id="19951969"/>
<dbReference type="EMBL" id="JH767171">
    <property type="protein sequence ID" value="EQC31056.1"/>
    <property type="molecule type" value="Genomic_DNA"/>
</dbReference>
<accession>T0Q8T7</accession>
<evidence type="ECO:0000313" key="3">
    <source>
        <dbReference type="Proteomes" id="UP000030762"/>
    </source>
</evidence>
<sequence>MASAAAPAPMLPPIRRYVRANSDLAQRMYFLRRKQVQFSTVTTFEFKVDYGGSAVPTATGPPIGLARRHWRARTTAVANVTGVVRKFDHFERIQLLKQAKYDVKDIAAFCLDAVAARAARMETRAELLEEQSRKRQHDRMMLDDDDEEEMKPPQRLRPNEPLI</sequence>
<dbReference type="InParanoid" id="T0Q8T7"/>
<keyword evidence="3" id="KW-1185">Reference proteome</keyword>
<dbReference type="VEuPathDB" id="FungiDB:SDRG_11242"/>
<dbReference type="eggNOG" id="ENOG502S628">
    <property type="taxonomic scope" value="Eukaryota"/>
</dbReference>
<protein>
    <submittedName>
        <fullName evidence="2">Uncharacterized protein</fullName>
    </submittedName>
</protein>
<evidence type="ECO:0000256" key="1">
    <source>
        <dbReference type="SAM" id="MobiDB-lite"/>
    </source>
</evidence>
<feature type="region of interest" description="Disordered" evidence="1">
    <location>
        <begin position="127"/>
        <end position="163"/>
    </location>
</feature>
<evidence type="ECO:0000313" key="2">
    <source>
        <dbReference type="EMBL" id="EQC31056.1"/>
    </source>
</evidence>
<dbReference type="OMA" id="DHFERIQ"/>
<feature type="compositionally biased region" description="Basic and acidic residues" evidence="1">
    <location>
        <begin position="127"/>
        <end position="142"/>
    </location>
</feature>
<name>T0Q8T7_SAPDV</name>
<reference evidence="2 3" key="1">
    <citation type="submission" date="2012-04" db="EMBL/GenBank/DDBJ databases">
        <title>The Genome Sequence of Saprolegnia declina VS20.</title>
        <authorList>
            <consortium name="The Broad Institute Genome Sequencing Platform"/>
            <person name="Russ C."/>
            <person name="Nusbaum C."/>
            <person name="Tyler B."/>
            <person name="van West P."/>
            <person name="Dieguez-Uribeondo J."/>
            <person name="de Bruijn I."/>
            <person name="Tripathy S."/>
            <person name="Jiang R."/>
            <person name="Young S.K."/>
            <person name="Zeng Q."/>
            <person name="Gargeya S."/>
            <person name="Fitzgerald M."/>
            <person name="Haas B."/>
            <person name="Abouelleil A."/>
            <person name="Alvarado L."/>
            <person name="Arachchi H.M."/>
            <person name="Berlin A."/>
            <person name="Chapman S.B."/>
            <person name="Goldberg J."/>
            <person name="Griggs A."/>
            <person name="Gujja S."/>
            <person name="Hansen M."/>
            <person name="Howarth C."/>
            <person name="Imamovic A."/>
            <person name="Larimer J."/>
            <person name="McCowen C."/>
            <person name="Montmayeur A."/>
            <person name="Murphy C."/>
            <person name="Neiman D."/>
            <person name="Pearson M."/>
            <person name="Priest M."/>
            <person name="Roberts A."/>
            <person name="Saif S."/>
            <person name="Shea T."/>
            <person name="Sisk P."/>
            <person name="Sykes S."/>
            <person name="Wortman J."/>
            <person name="Nusbaum C."/>
            <person name="Birren B."/>
        </authorList>
    </citation>
    <scope>NUCLEOTIDE SEQUENCE [LARGE SCALE GENOMIC DNA]</scope>
    <source>
        <strain evidence="2 3">VS20</strain>
    </source>
</reference>
<dbReference type="AlphaFoldDB" id="T0Q8T7"/>
<proteinExistence type="predicted"/>
<dbReference type="RefSeq" id="XP_008615495.1">
    <property type="nucleotide sequence ID" value="XM_008617273.1"/>
</dbReference>
<organism evidence="2 3">
    <name type="scientific">Saprolegnia diclina (strain VS20)</name>
    <dbReference type="NCBI Taxonomy" id="1156394"/>
    <lineage>
        <taxon>Eukaryota</taxon>
        <taxon>Sar</taxon>
        <taxon>Stramenopiles</taxon>
        <taxon>Oomycota</taxon>
        <taxon>Saprolegniomycetes</taxon>
        <taxon>Saprolegniales</taxon>
        <taxon>Saprolegniaceae</taxon>
        <taxon>Saprolegnia</taxon>
    </lineage>
</organism>
<dbReference type="OrthoDB" id="78998at2759"/>
<gene>
    <name evidence="2" type="ORF">SDRG_11242</name>
</gene>
<dbReference type="Proteomes" id="UP000030762">
    <property type="component" value="Unassembled WGS sequence"/>
</dbReference>